<evidence type="ECO:0000256" key="1">
    <source>
        <dbReference type="SAM" id="SignalP"/>
    </source>
</evidence>
<evidence type="ECO:0000313" key="4">
    <source>
        <dbReference type="Proteomes" id="UP000622533"/>
    </source>
</evidence>
<accession>A0A8J7D4J9</accession>
<dbReference type="RefSeq" id="WP_193922257.1">
    <property type="nucleotide sequence ID" value="NZ_JADEXS020000001.1"/>
</dbReference>
<dbReference type="Proteomes" id="UP000622533">
    <property type="component" value="Unassembled WGS sequence"/>
</dbReference>
<feature type="domain" description="Ice-binding protein C-terminal" evidence="2">
    <location>
        <begin position="213"/>
        <end position="237"/>
    </location>
</feature>
<sequence>MKKFTILATTLAASTISLNFVGGISKAQAASLVPPVEGEIQLTNVACLTGSCIDTTAYGYTVTSQNYNANYQPSLLFSDDSSTLNPEYSAFGISFGAPDSGTNTIGGENWFRPVARKIDGTLPEAGQLEVGQFKFEFASTISELVLSFFDVEDIGTSILSVNGVGYAGTVTPGSNANIKKVTLTNVNSLEVKLGNIGGKFITGDGVRLDVNQTVPEPGTTMSLGVLGLAALFGLQKRKKSSQAV</sequence>
<evidence type="ECO:0000259" key="2">
    <source>
        <dbReference type="Pfam" id="PF07589"/>
    </source>
</evidence>
<reference evidence="3" key="1">
    <citation type="submission" date="2020-10" db="EMBL/GenBank/DDBJ databases">
        <authorList>
            <person name="Castelo-Branco R."/>
            <person name="Eusebio N."/>
            <person name="Adriana R."/>
            <person name="Vieira A."/>
            <person name="Brugerolle De Fraissinette N."/>
            <person name="Rezende De Castro R."/>
            <person name="Schneider M.P."/>
            <person name="Vasconcelos V."/>
            <person name="Leao P.N."/>
        </authorList>
    </citation>
    <scope>NUCLEOTIDE SEQUENCE</scope>
    <source>
        <strain evidence="3">LEGE 12446</strain>
    </source>
</reference>
<feature type="chain" id="PRO_5035166023" evidence="1">
    <location>
        <begin position="30"/>
        <end position="244"/>
    </location>
</feature>
<dbReference type="NCBIfam" id="TIGR02595">
    <property type="entry name" value="PEP_CTERM"/>
    <property type="match status" value="1"/>
</dbReference>
<keyword evidence="1" id="KW-0732">Signal</keyword>
<name>A0A8J7D4J9_DESMC</name>
<protein>
    <submittedName>
        <fullName evidence="3">LEVG family PEP-CTERM protein</fullName>
    </submittedName>
</protein>
<gene>
    <name evidence="3" type="ORF">IQ276_29945</name>
</gene>
<proteinExistence type="predicted"/>
<organism evidence="3 4">
    <name type="scientific">Desmonostoc muscorum LEGE 12446</name>
    <dbReference type="NCBI Taxonomy" id="1828758"/>
    <lineage>
        <taxon>Bacteria</taxon>
        <taxon>Bacillati</taxon>
        <taxon>Cyanobacteriota</taxon>
        <taxon>Cyanophyceae</taxon>
        <taxon>Nostocales</taxon>
        <taxon>Nostocaceae</taxon>
        <taxon>Desmonostoc</taxon>
    </lineage>
</organism>
<keyword evidence="4" id="KW-1185">Reference proteome</keyword>
<dbReference type="InterPro" id="IPR013424">
    <property type="entry name" value="Ice-binding_C"/>
</dbReference>
<dbReference type="EMBL" id="JADEXS010000615">
    <property type="protein sequence ID" value="MBE9026493.1"/>
    <property type="molecule type" value="Genomic_DNA"/>
</dbReference>
<dbReference type="AlphaFoldDB" id="A0A8J7D4J9"/>
<dbReference type="NCBIfam" id="NF038121">
    <property type="entry name" value="PEP_CTERM_LEVG"/>
    <property type="match status" value="1"/>
</dbReference>
<feature type="signal peptide" evidence="1">
    <location>
        <begin position="1"/>
        <end position="29"/>
    </location>
</feature>
<evidence type="ECO:0000313" key="3">
    <source>
        <dbReference type="EMBL" id="MBE9026493.1"/>
    </source>
</evidence>
<comment type="caution">
    <text evidence="3">The sequence shown here is derived from an EMBL/GenBank/DDBJ whole genome shotgun (WGS) entry which is preliminary data.</text>
</comment>
<dbReference type="Pfam" id="PF07589">
    <property type="entry name" value="PEP-CTERM"/>
    <property type="match status" value="1"/>
</dbReference>